<dbReference type="RefSeq" id="WP_152158440.1">
    <property type="nucleotide sequence ID" value="NZ_WEHX01000040.1"/>
</dbReference>
<evidence type="ECO:0000256" key="1">
    <source>
        <dbReference type="SAM" id="SignalP"/>
    </source>
</evidence>
<comment type="caution">
    <text evidence="2">The sequence shown here is derived from an EMBL/GenBank/DDBJ whole genome shotgun (WGS) entry which is preliminary data.</text>
</comment>
<reference evidence="2 3" key="1">
    <citation type="submission" date="2019-10" db="EMBL/GenBank/DDBJ databases">
        <title>Genome diversity of Sutterella seckii.</title>
        <authorList>
            <person name="Chaplin A.V."/>
            <person name="Sokolova S.R."/>
            <person name="Mosin K.A."/>
            <person name="Ivanova E.L."/>
            <person name="Kochetkova T.O."/>
            <person name="Goltsov A.Y."/>
            <person name="Trofimov D.Y."/>
            <person name="Efimov B.A."/>
        </authorList>
    </citation>
    <scope>NUCLEOTIDE SEQUENCE [LARGE SCALE GENOMIC DNA]</scope>
    <source>
        <strain evidence="2 3">ASD393</strain>
    </source>
</reference>
<dbReference type="Gene3D" id="3.40.30.10">
    <property type="entry name" value="Glutaredoxin"/>
    <property type="match status" value="1"/>
</dbReference>
<feature type="chain" id="PRO_5026337467" evidence="1">
    <location>
        <begin position="25"/>
        <end position="222"/>
    </location>
</feature>
<dbReference type="InterPro" id="IPR050824">
    <property type="entry name" value="Thiol_disulfide_DsbA"/>
</dbReference>
<dbReference type="OrthoDB" id="9151934at2"/>
<evidence type="ECO:0000313" key="2">
    <source>
        <dbReference type="EMBL" id="KAB7659389.1"/>
    </source>
</evidence>
<accession>A0A6I1EN81</accession>
<sequence length="222" mass="24420">MLRRTFIASAVLLATAAAAPSAFAFTEGKDADYITLEKPLAGGEGKIVKVWSYDCPFCFKFDVGVDPKAIPAAEKATGLKFDMYHLETKGKYGRAGTELFAWCMLRDKAAGVTDWEDPKSLFKKAKDAIYLAYHRKGERWTAGEEAFLKTGLDVIGAKPEEFAAARKTPEVQALADSWKPCYDVAKIQGIPAYVVNGKYLIMTKGIRSVQGFVDLITELSKK</sequence>
<dbReference type="PANTHER" id="PTHR35891:SF3">
    <property type="entry name" value="THIOL:DISULFIDE INTERCHANGE PROTEIN DSBL"/>
    <property type="match status" value="1"/>
</dbReference>
<keyword evidence="1" id="KW-0732">Signal</keyword>
<gene>
    <name evidence="2" type="ORF">GBM95_06945</name>
</gene>
<feature type="signal peptide" evidence="1">
    <location>
        <begin position="1"/>
        <end position="24"/>
    </location>
</feature>
<dbReference type="SUPFAM" id="SSF52833">
    <property type="entry name" value="Thioredoxin-like"/>
    <property type="match status" value="1"/>
</dbReference>
<dbReference type="InterPro" id="IPR036249">
    <property type="entry name" value="Thioredoxin-like_sf"/>
</dbReference>
<dbReference type="EMBL" id="WEHX01000040">
    <property type="protein sequence ID" value="KAB7659389.1"/>
    <property type="molecule type" value="Genomic_DNA"/>
</dbReference>
<name>A0A6I1EN81_9BURK</name>
<dbReference type="Proteomes" id="UP000430564">
    <property type="component" value="Unassembled WGS sequence"/>
</dbReference>
<dbReference type="PANTHER" id="PTHR35891">
    <property type="entry name" value="THIOL:DISULFIDE INTERCHANGE PROTEIN DSBA"/>
    <property type="match status" value="1"/>
</dbReference>
<protein>
    <submittedName>
        <fullName evidence="2">Thiol:disulfide interchange protein</fullName>
    </submittedName>
</protein>
<evidence type="ECO:0000313" key="3">
    <source>
        <dbReference type="Proteomes" id="UP000430564"/>
    </source>
</evidence>
<dbReference type="AlphaFoldDB" id="A0A6I1EN81"/>
<organism evidence="2 3">
    <name type="scientific">Sutterella seckii</name>
    <dbReference type="NCBI Taxonomy" id="1944635"/>
    <lineage>
        <taxon>Bacteria</taxon>
        <taxon>Pseudomonadati</taxon>
        <taxon>Pseudomonadota</taxon>
        <taxon>Betaproteobacteria</taxon>
        <taxon>Burkholderiales</taxon>
        <taxon>Sutterellaceae</taxon>
        <taxon>Sutterella</taxon>
    </lineage>
</organism>
<proteinExistence type="predicted"/>